<dbReference type="InterPro" id="IPR007507">
    <property type="entry name" value="Glycos_transf_N"/>
</dbReference>
<proteinExistence type="inferred from homology"/>
<dbReference type="Proteomes" id="UP000183947">
    <property type="component" value="Unassembled WGS sequence"/>
</dbReference>
<dbReference type="PANTHER" id="PTHR42755">
    <property type="entry name" value="3-DEOXY-MANNO-OCTULOSONATE CYTIDYLYLTRANSFERASE"/>
    <property type="match status" value="1"/>
</dbReference>
<dbReference type="EC" id="2.4.99.12" evidence="2 8"/>
<evidence type="ECO:0000313" key="11">
    <source>
        <dbReference type="Proteomes" id="UP000183947"/>
    </source>
</evidence>
<comment type="similarity">
    <text evidence="8">Belongs to the glycosyltransferase group 1 family.</text>
</comment>
<comment type="function">
    <text evidence="8">Involved in lipopolysaccharide (LPS) biosynthesis. Catalyzes the transfer of 3-deoxy-D-manno-octulosonate (Kdo) residue(s) from CMP-Kdo to lipid IV(A), the tetraacyldisaccharide-1,4'-bisphosphate precursor of lipid A.</text>
</comment>
<evidence type="ECO:0000256" key="2">
    <source>
        <dbReference type="ARBA" id="ARBA00012621"/>
    </source>
</evidence>
<accession>A0A1M6SZI2</accession>
<reference evidence="11" key="1">
    <citation type="submission" date="2016-11" db="EMBL/GenBank/DDBJ databases">
        <authorList>
            <person name="Varghese N."/>
            <person name="Submissions S."/>
        </authorList>
    </citation>
    <scope>NUCLEOTIDE SEQUENCE [LARGE SCALE GENOMIC DNA]</scope>
    <source>
        <strain evidence="11">DSM 18569</strain>
    </source>
</reference>
<dbReference type="SUPFAM" id="SSF53756">
    <property type="entry name" value="UDP-Glycosyltransferase/glycogen phosphorylase"/>
    <property type="match status" value="1"/>
</dbReference>
<comment type="catalytic activity">
    <reaction evidence="6 8">
        <text>lipid IVA (E. coli) + CMP-3-deoxy-beta-D-manno-octulosonate = alpha-Kdo-(2-&gt;6)-lipid IVA (E. coli) + CMP + H(+)</text>
        <dbReference type="Rhea" id="RHEA:28066"/>
        <dbReference type="ChEBI" id="CHEBI:15378"/>
        <dbReference type="ChEBI" id="CHEBI:58603"/>
        <dbReference type="ChEBI" id="CHEBI:60364"/>
        <dbReference type="ChEBI" id="CHEBI:60377"/>
        <dbReference type="ChEBI" id="CHEBI:85987"/>
        <dbReference type="EC" id="2.4.99.12"/>
    </reaction>
</comment>
<keyword evidence="8" id="KW-1003">Cell membrane</keyword>
<evidence type="ECO:0000256" key="6">
    <source>
        <dbReference type="ARBA" id="ARBA00049183"/>
    </source>
</evidence>
<comment type="subcellular location">
    <subcellularLocation>
        <location evidence="8">Cell membrane</location>
    </subcellularLocation>
</comment>
<dbReference type="STRING" id="1121959.SAMN02746009_01030"/>
<dbReference type="Pfam" id="PF04413">
    <property type="entry name" value="Glycos_transf_N"/>
    <property type="match status" value="1"/>
</dbReference>
<evidence type="ECO:0000256" key="3">
    <source>
        <dbReference type="ARBA" id="ARBA00019077"/>
    </source>
</evidence>
<dbReference type="PANTHER" id="PTHR42755:SF1">
    <property type="entry name" value="3-DEOXY-D-MANNO-OCTULOSONIC ACID TRANSFERASE, MITOCHONDRIAL-RELATED"/>
    <property type="match status" value="1"/>
</dbReference>
<dbReference type="Gene3D" id="3.40.50.11720">
    <property type="entry name" value="3-Deoxy-D-manno-octulosonic-acid transferase, N-terminal domain"/>
    <property type="match status" value="1"/>
</dbReference>
<dbReference type="GO" id="GO:0043842">
    <property type="term" value="F:Kdo transferase activity"/>
    <property type="evidence" value="ECO:0007669"/>
    <property type="project" value="UniProtKB-EC"/>
</dbReference>
<dbReference type="GO" id="GO:0009245">
    <property type="term" value="P:lipid A biosynthetic process"/>
    <property type="evidence" value="ECO:0007669"/>
    <property type="project" value="TreeGrafter"/>
</dbReference>
<keyword evidence="8" id="KW-0448">Lipopolysaccharide biosynthesis</keyword>
<dbReference type="GO" id="GO:0009244">
    <property type="term" value="P:lipopolysaccharide core region biosynthetic process"/>
    <property type="evidence" value="ECO:0007669"/>
    <property type="project" value="UniProtKB-UniRule"/>
</dbReference>
<keyword evidence="11" id="KW-1185">Reference proteome</keyword>
<gene>
    <name evidence="10" type="ORF">SAMN02746009_01030</name>
</gene>
<dbReference type="GO" id="GO:0005886">
    <property type="term" value="C:plasma membrane"/>
    <property type="evidence" value="ECO:0007669"/>
    <property type="project" value="UniProtKB-SubCell"/>
</dbReference>
<evidence type="ECO:0000256" key="4">
    <source>
        <dbReference type="ARBA" id="ARBA00022679"/>
    </source>
</evidence>
<evidence type="ECO:0000256" key="1">
    <source>
        <dbReference type="ARBA" id="ARBA00004713"/>
    </source>
</evidence>
<dbReference type="EMBL" id="FRAS01000003">
    <property type="protein sequence ID" value="SHK50124.1"/>
    <property type="molecule type" value="Genomic_DNA"/>
</dbReference>
<evidence type="ECO:0000256" key="5">
    <source>
        <dbReference type="ARBA" id="ARBA00031445"/>
    </source>
</evidence>
<name>A0A1M6SZI2_9BACT</name>
<organism evidence="10 11">
    <name type="scientific">Hymenobacter psychrotolerans DSM 18569</name>
    <dbReference type="NCBI Taxonomy" id="1121959"/>
    <lineage>
        <taxon>Bacteria</taxon>
        <taxon>Pseudomonadati</taxon>
        <taxon>Bacteroidota</taxon>
        <taxon>Cytophagia</taxon>
        <taxon>Cytophagales</taxon>
        <taxon>Hymenobacteraceae</taxon>
        <taxon>Hymenobacter</taxon>
    </lineage>
</organism>
<evidence type="ECO:0000259" key="9">
    <source>
        <dbReference type="Pfam" id="PF04413"/>
    </source>
</evidence>
<feature type="domain" description="3-deoxy-D-manno-octulosonic-acid transferase N-terminal" evidence="9">
    <location>
        <begin position="74"/>
        <end position="238"/>
    </location>
</feature>
<evidence type="ECO:0000256" key="8">
    <source>
        <dbReference type="RuleBase" id="RU365103"/>
    </source>
</evidence>
<dbReference type="Gene3D" id="3.40.50.2000">
    <property type="entry name" value="Glycogen Phosphorylase B"/>
    <property type="match status" value="1"/>
</dbReference>
<comment type="pathway">
    <text evidence="1 8">Bacterial outer membrane biogenesis; LPS core biosynthesis.</text>
</comment>
<dbReference type="InterPro" id="IPR039901">
    <property type="entry name" value="Kdotransferase"/>
</dbReference>
<evidence type="ECO:0000313" key="10">
    <source>
        <dbReference type="EMBL" id="SHK50124.1"/>
    </source>
</evidence>
<feature type="active site" description="Proton acceptor" evidence="7">
    <location>
        <position position="92"/>
    </location>
</feature>
<evidence type="ECO:0000256" key="7">
    <source>
        <dbReference type="PIRSR" id="PIRSR639901-1"/>
    </source>
</evidence>
<protein>
    <recommendedName>
        <fullName evidence="3 8">3-deoxy-D-manno-octulosonic acid transferase</fullName>
        <shortName evidence="8">Kdo transferase</shortName>
        <ecNumber evidence="2 8">2.4.99.12</ecNumber>
    </recommendedName>
    <alternativeName>
        <fullName evidence="5 8">Lipid IV(A) 3-deoxy-D-manno-octulosonic acid transferase</fullName>
    </alternativeName>
</protein>
<sequence>MLWYLPARVPAVSVLTKQSTCGTITCNPSALLPFLYSIALRFYALLLQLVAPFVPKAAQWVAGRQGLLPRIQAALQHETAPLVWFHCASLGEFEQGRPLMEAYAAHYPGHKIVLTFFSPSGYEVRKDWPGAAYVFYLPLDTAANAQAFLAAVRPRLAVFVKYEFWYHFLTELQRRQVPTICVSAIFRPEQVFFQPWGGFFRRILNRFTHIFTQNDSSVALLRQAGIAQASVAGDTRFDTVVRTAAAPPRLLPLVDAFTEDWVPVFIVGSSWPEDMPVLTPLLRQYAAQLRFIVAPHEISETNLRLVEEAMPGQVVRYSRAEAATVAEARVLLIDNVGLLSQLYRFGHFAYIGGAFGKGLHNTLEAAAFGLPLFFGPTYYKFQEAKDLVDIDCAFPVESAEELLAVFGRLFYQEEARLAVQDRSLDYVHDHSGATGRIMHWVASRVAE</sequence>
<keyword evidence="4 8" id="KW-0808">Transferase</keyword>
<dbReference type="AlphaFoldDB" id="A0A1M6SZI2"/>
<dbReference type="UniPathway" id="UPA00958"/>
<keyword evidence="8" id="KW-0472">Membrane</keyword>
<dbReference type="InterPro" id="IPR038107">
    <property type="entry name" value="Glycos_transf_N_sf"/>
</dbReference>